<comment type="caution">
    <text evidence="4">The sequence shown here is derived from an EMBL/GenBank/DDBJ whole genome shotgun (WGS) entry which is preliminary data.</text>
</comment>
<evidence type="ECO:0000259" key="1">
    <source>
        <dbReference type="Pfam" id="PF14498"/>
    </source>
</evidence>
<dbReference type="Gene3D" id="1.50.10.10">
    <property type="match status" value="1"/>
</dbReference>
<name>A0A8J7WJ14_9ACTN</name>
<gene>
    <name evidence="4" type="ORF">KGA66_08750</name>
</gene>
<dbReference type="InterPro" id="IPR016518">
    <property type="entry name" value="Alpha-L-fucosidase"/>
</dbReference>
<dbReference type="GO" id="GO:0005975">
    <property type="term" value="P:carbohydrate metabolic process"/>
    <property type="evidence" value="ECO:0007669"/>
    <property type="project" value="InterPro"/>
</dbReference>
<dbReference type="InterPro" id="IPR027414">
    <property type="entry name" value="GH95_N_dom"/>
</dbReference>
<sequence>MTQRSLSCEQQALELWYREPAAAWAEALPVGSGRLGAMVHGTLPVERINLNEDTFWSGPADTAVPEVAPQVLAQAREQLREGRHVEAGQTLRATQGADAEALQPVGDLVIEFVGAAEGKAAADYRRSLDLRDGVAAVEWGGPGRRVRHRVLASARHDVVAVRLETEDPAGLQLNLRLETPQHRAGVRAAAGGADEDAPGVPALELLLAAPRHVLPWPSTQGVVDEDDERRSIRASAVLCVEADEAATAAVSTGSDPCVTVRGARALTAYVAIRTGFEGWDVAPARDGEQCLAAAYRDVRSALDQGWEKVLAAHVDEHRAVMDRVMFELPAGAADPRLPTDERLALRADGRADEQLCALAFAFGRYLLLASSRPGTQAATLQGIWNAELTPPWNCQYTVNINTEMNYWPAECTALPECHEPLLRLVADLSEAGRPAARGIYGARGWTCHHNTDLWRLAVPVGAGQGDPMWSQWPLGGAWLSTHLAERWRFGRDPAFLAAVAVPVALEAARFVLDLLVEDEDGHLVTSPSTSPENQFATADGPAAVDRGCAMDLTLARELFGFVLEGTEQLVAAGVPLTQQDTATVREVRAALGRLAPLRVGSRGQLLEWSAEREPVDPHHRHLSHLVGLYPGSVVAVDPVLRDAARRALEERGDGGTGWSLAWKAALWARLGDGAAAHRLLGRYLRPVPVAPPGAADQAGGVYRSLLCAHPPFQIDGNSGVTAAVAEMLVQSHAVEGGAPVIEVLPALPAQWPEGRVTGLRARGAVSIVELAWAQGAPTALVVEAQAGTTVEVRWQETDGTSRARRLELTSGQRVTVIS</sequence>
<proteinExistence type="predicted"/>
<feature type="domain" description="Glycosyl hydrolase family 95 N-terminal" evidence="1">
    <location>
        <begin position="15"/>
        <end position="278"/>
    </location>
</feature>
<evidence type="ECO:0000313" key="4">
    <source>
        <dbReference type="EMBL" id="MBS2963131.1"/>
    </source>
</evidence>
<evidence type="ECO:0000313" key="5">
    <source>
        <dbReference type="Proteomes" id="UP000677913"/>
    </source>
</evidence>
<dbReference type="Pfam" id="PF22124">
    <property type="entry name" value="Glyco_hydro_95_cat"/>
    <property type="match status" value="1"/>
</dbReference>
<dbReference type="AlphaFoldDB" id="A0A8J7WJ14"/>
<dbReference type="PANTHER" id="PTHR31084:SF0">
    <property type="entry name" value="ALPHA-L-FUCOSIDASE 2"/>
    <property type="match status" value="1"/>
</dbReference>
<dbReference type="InterPro" id="IPR049053">
    <property type="entry name" value="AFCA-like_C"/>
</dbReference>
<dbReference type="SUPFAM" id="SSF48208">
    <property type="entry name" value="Six-hairpin glycosidases"/>
    <property type="match status" value="1"/>
</dbReference>
<dbReference type="RefSeq" id="WP_211466534.1">
    <property type="nucleotide sequence ID" value="NZ_JAGSXH010000021.1"/>
</dbReference>
<reference evidence="4" key="1">
    <citation type="submission" date="2021-04" db="EMBL/GenBank/DDBJ databases">
        <title>Genome based classification of Actinospica acidithermotolerans sp. nov., an actinobacterium isolated from an Indonesian hot spring.</title>
        <authorList>
            <person name="Kusuma A.B."/>
            <person name="Putra K.E."/>
            <person name="Nafisah S."/>
            <person name="Loh J."/>
            <person name="Nouioui I."/>
            <person name="Goodfellow M."/>
        </authorList>
    </citation>
    <scope>NUCLEOTIDE SEQUENCE</scope>
    <source>
        <strain evidence="4">DSM 45618</strain>
    </source>
</reference>
<dbReference type="InterPro" id="IPR054363">
    <property type="entry name" value="GH95_cat"/>
</dbReference>
<evidence type="ECO:0000259" key="3">
    <source>
        <dbReference type="Pfam" id="PF22124"/>
    </source>
</evidence>
<keyword evidence="5" id="KW-1185">Reference proteome</keyword>
<dbReference type="Proteomes" id="UP000677913">
    <property type="component" value="Unassembled WGS sequence"/>
</dbReference>
<dbReference type="GO" id="GO:0004560">
    <property type="term" value="F:alpha-L-fucosidase activity"/>
    <property type="evidence" value="ECO:0007669"/>
    <property type="project" value="InterPro"/>
</dbReference>
<accession>A0A8J7WJ14</accession>
<dbReference type="PANTHER" id="PTHR31084">
    <property type="entry name" value="ALPHA-L-FUCOSIDASE 2"/>
    <property type="match status" value="1"/>
</dbReference>
<organism evidence="4 5">
    <name type="scientific">Actinocrinis puniceicyclus</name>
    <dbReference type="NCBI Taxonomy" id="977794"/>
    <lineage>
        <taxon>Bacteria</taxon>
        <taxon>Bacillati</taxon>
        <taxon>Actinomycetota</taxon>
        <taxon>Actinomycetes</taxon>
        <taxon>Catenulisporales</taxon>
        <taxon>Actinospicaceae</taxon>
        <taxon>Actinocrinis</taxon>
    </lineage>
</organism>
<feature type="domain" description="Alpha fucosidase A-like C-terminal" evidence="2">
    <location>
        <begin position="740"/>
        <end position="796"/>
    </location>
</feature>
<keyword evidence="4" id="KW-0378">Hydrolase</keyword>
<dbReference type="InterPro" id="IPR008928">
    <property type="entry name" value="6-hairpin_glycosidase_sf"/>
</dbReference>
<protein>
    <submittedName>
        <fullName evidence="4">Glycoside hydrolase family 95 protein</fullName>
    </submittedName>
</protein>
<dbReference type="InterPro" id="IPR012341">
    <property type="entry name" value="6hp_glycosidase-like_sf"/>
</dbReference>
<dbReference type="Pfam" id="PF21307">
    <property type="entry name" value="Glyco_hydro_95_C"/>
    <property type="match status" value="1"/>
</dbReference>
<dbReference type="PIRSF" id="PIRSF007663">
    <property type="entry name" value="UCP007663"/>
    <property type="match status" value="1"/>
</dbReference>
<feature type="domain" description="Glycosyl hydrolase family 95 catalytic" evidence="3">
    <location>
        <begin position="306"/>
        <end position="728"/>
    </location>
</feature>
<dbReference type="EMBL" id="JAGSXH010000021">
    <property type="protein sequence ID" value="MBS2963131.1"/>
    <property type="molecule type" value="Genomic_DNA"/>
</dbReference>
<evidence type="ECO:0000259" key="2">
    <source>
        <dbReference type="Pfam" id="PF21307"/>
    </source>
</evidence>
<dbReference type="Pfam" id="PF14498">
    <property type="entry name" value="Glyco_hyd_65N_2"/>
    <property type="match status" value="1"/>
</dbReference>